<dbReference type="RefSeq" id="WP_204042706.1">
    <property type="nucleotide sequence ID" value="NZ_BOOA01000035.1"/>
</dbReference>
<organism evidence="2 3">
    <name type="scientific">Acrocarpospora phusangensis</name>
    <dbReference type="NCBI Taxonomy" id="1070424"/>
    <lineage>
        <taxon>Bacteria</taxon>
        <taxon>Bacillati</taxon>
        <taxon>Actinomycetota</taxon>
        <taxon>Actinomycetes</taxon>
        <taxon>Streptosporangiales</taxon>
        <taxon>Streptosporangiaceae</taxon>
        <taxon>Acrocarpospora</taxon>
    </lineage>
</organism>
<evidence type="ECO:0000313" key="2">
    <source>
        <dbReference type="EMBL" id="GIH26010.1"/>
    </source>
</evidence>
<feature type="compositionally biased region" description="Basic residues" evidence="1">
    <location>
        <begin position="199"/>
        <end position="208"/>
    </location>
</feature>
<dbReference type="EMBL" id="BOOA01000035">
    <property type="protein sequence ID" value="GIH26010.1"/>
    <property type="molecule type" value="Genomic_DNA"/>
</dbReference>
<evidence type="ECO:0000256" key="1">
    <source>
        <dbReference type="SAM" id="MobiDB-lite"/>
    </source>
</evidence>
<sequence>MNLNTPVRHGYTLDDLDRFARSAVSREITRGSWRGTQIGERYEIAWSAIAWHVSAAEEAPTASELAVVGMRALNDTLSQHRKHHGTRDNARAFAAYWLDLGAPSGSPEGATVEALALAQIWPRLTPREKDVLVALATYDDHRAAAAVVGLSTRAFACQLSLARKRFLALWHEGEIPSRPWGNDRRRKAGARHQAMATRLRARPSRKAGRSGSPSPLPREAA</sequence>
<feature type="region of interest" description="Disordered" evidence="1">
    <location>
        <begin position="178"/>
        <end position="221"/>
    </location>
</feature>
<evidence type="ECO:0000313" key="3">
    <source>
        <dbReference type="Proteomes" id="UP000640052"/>
    </source>
</evidence>
<comment type="caution">
    <text evidence="2">The sequence shown here is derived from an EMBL/GenBank/DDBJ whole genome shotgun (WGS) entry which is preliminary data.</text>
</comment>
<name>A0A919QEQ1_9ACTN</name>
<keyword evidence="3" id="KW-1185">Reference proteome</keyword>
<reference evidence="2" key="1">
    <citation type="submission" date="2021-01" db="EMBL/GenBank/DDBJ databases">
        <title>Whole genome shotgun sequence of Acrocarpospora phusangensis NBRC 108782.</title>
        <authorList>
            <person name="Komaki H."/>
            <person name="Tamura T."/>
        </authorList>
    </citation>
    <scope>NUCLEOTIDE SEQUENCE</scope>
    <source>
        <strain evidence="2">NBRC 108782</strain>
    </source>
</reference>
<gene>
    <name evidence="2" type="ORF">Aph01nite_43200</name>
</gene>
<protein>
    <submittedName>
        <fullName evidence="2">Uncharacterized protein</fullName>
    </submittedName>
</protein>
<accession>A0A919QEQ1</accession>
<dbReference type="AlphaFoldDB" id="A0A919QEQ1"/>
<dbReference type="Proteomes" id="UP000640052">
    <property type="component" value="Unassembled WGS sequence"/>
</dbReference>
<proteinExistence type="predicted"/>